<feature type="region of interest" description="Disordered" evidence="1">
    <location>
        <begin position="166"/>
        <end position="192"/>
    </location>
</feature>
<evidence type="ECO:0000313" key="3">
    <source>
        <dbReference type="EMBL" id="KAK1420937.1"/>
    </source>
</evidence>
<dbReference type="InterPro" id="IPR036236">
    <property type="entry name" value="Znf_C2H2_sf"/>
</dbReference>
<comment type="caution">
    <text evidence="3">The sequence shown here is derived from an EMBL/GenBank/DDBJ whole genome shotgun (WGS) entry which is preliminary data.</text>
</comment>
<feature type="compositionally biased region" description="Basic and acidic residues" evidence="1">
    <location>
        <begin position="374"/>
        <end position="385"/>
    </location>
</feature>
<dbReference type="Proteomes" id="UP001229421">
    <property type="component" value="Unassembled WGS sequence"/>
</dbReference>
<accession>A0AAD8KDG1</accession>
<feature type="compositionally biased region" description="Polar residues" evidence="1">
    <location>
        <begin position="386"/>
        <end position="401"/>
    </location>
</feature>
<proteinExistence type="predicted"/>
<dbReference type="InterPro" id="IPR003604">
    <property type="entry name" value="Matrin/U1-like-C_Znf_C2H2"/>
</dbReference>
<dbReference type="GO" id="GO:0008270">
    <property type="term" value="F:zinc ion binding"/>
    <property type="evidence" value="ECO:0007669"/>
    <property type="project" value="InterPro"/>
</dbReference>
<gene>
    <name evidence="3" type="ORF">QVD17_22911</name>
</gene>
<keyword evidence="4" id="KW-1185">Reference proteome</keyword>
<organism evidence="3 4">
    <name type="scientific">Tagetes erecta</name>
    <name type="common">African marigold</name>
    <dbReference type="NCBI Taxonomy" id="13708"/>
    <lineage>
        <taxon>Eukaryota</taxon>
        <taxon>Viridiplantae</taxon>
        <taxon>Streptophyta</taxon>
        <taxon>Embryophyta</taxon>
        <taxon>Tracheophyta</taxon>
        <taxon>Spermatophyta</taxon>
        <taxon>Magnoliopsida</taxon>
        <taxon>eudicotyledons</taxon>
        <taxon>Gunneridae</taxon>
        <taxon>Pentapetalae</taxon>
        <taxon>asterids</taxon>
        <taxon>campanulids</taxon>
        <taxon>Asterales</taxon>
        <taxon>Asteraceae</taxon>
        <taxon>Asteroideae</taxon>
        <taxon>Heliantheae alliance</taxon>
        <taxon>Tageteae</taxon>
        <taxon>Tagetes</taxon>
    </lineage>
</organism>
<dbReference type="AlphaFoldDB" id="A0AAD8KDG1"/>
<evidence type="ECO:0000256" key="1">
    <source>
        <dbReference type="SAM" id="MobiDB-lite"/>
    </source>
</evidence>
<dbReference type="Gene3D" id="3.30.160.60">
    <property type="entry name" value="Classic Zinc Finger"/>
    <property type="match status" value="3"/>
</dbReference>
<dbReference type="SUPFAM" id="SSF57667">
    <property type="entry name" value="beta-beta-alpha zinc fingers"/>
    <property type="match status" value="3"/>
</dbReference>
<feature type="domain" description="C2H2-type" evidence="2">
    <location>
        <begin position="323"/>
        <end position="345"/>
    </location>
</feature>
<dbReference type="SMART" id="SM00355">
    <property type="entry name" value="ZnF_C2H2"/>
    <property type="match status" value="3"/>
</dbReference>
<dbReference type="PANTHER" id="PTHR47487:SF8">
    <property type="entry name" value="OS08G0270900 PROTEIN"/>
    <property type="match status" value="1"/>
</dbReference>
<dbReference type="SMART" id="SM00451">
    <property type="entry name" value="ZnF_U1"/>
    <property type="match status" value="3"/>
</dbReference>
<dbReference type="EMBL" id="JAUHHV010000006">
    <property type="protein sequence ID" value="KAK1420937.1"/>
    <property type="molecule type" value="Genomic_DNA"/>
</dbReference>
<dbReference type="InterPro" id="IPR013087">
    <property type="entry name" value="Znf_C2H2_type"/>
</dbReference>
<protein>
    <recommendedName>
        <fullName evidence="2">C2H2-type domain-containing protein</fullName>
    </recommendedName>
</protein>
<feature type="compositionally biased region" description="Polar residues" evidence="1">
    <location>
        <begin position="1"/>
        <end position="10"/>
    </location>
</feature>
<evidence type="ECO:0000259" key="2">
    <source>
        <dbReference type="PROSITE" id="PS00028"/>
    </source>
</evidence>
<evidence type="ECO:0000313" key="4">
    <source>
        <dbReference type="Proteomes" id="UP001229421"/>
    </source>
</evidence>
<dbReference type="PANTHER" id="PTHR47487">
    <property type="entry name" value="OS06G0651300 PROTEIN-RELATED"/>
    <property type="match status" value="1"/>
</dbReference>
<sequence length="555" mass="61554">MDADAQNQQKQVRHSHSSSTFSFFSDQPIPGIANGNYGGGRLGQDMLRRSFEMKEAIRREIEKERIREEIIAEVRNEMMMEREIAMRSAGGYSSPLIRRNMFEPEVLHWRPIGQEVELAMSVGRSDCLREIRGFPVSPLQPLEGLITPLLEDNKKEAIVLSTPNHENLSRTKRKSLPQVCESSSQPGAKRSKKKVKEEWSCAICQVSTTSERGLTEHFQGKKHQAKEVDLVAYKSGASFGLGVAPKKPIIKPVELALTTVNPSPSEEERSKTRNQSVNQTSETNKSSSTSDPVDKKSALPVSEDSSQPDSDGSKKKVKEKWSCAICQVRVTSERGLHQHLQGKKHQSKEVALVAHTTRANSGLAVAPINPSSSVEKRSETRKESVKQTPEANKTSSTSNLNHIKEDEMTGENKSGAFKLWCEMCHVGTFSETVMNAHKKGKKHSTRLVELYRKGKVDSEASAASATCEDTLETETNQIVVVEMVPAEIKPVKDDMECVIATSNTCEDKHETKTNETVIVETVPAEVKSVEDDMKCVTAVVAEEKNIRMTAGFVFC</sequence>
<feature type="region of interest" description="Disordered" evidence="1">
    <location>
        <begin position="1"/>
        <end position="27"/>
    </location>
</feature>
<feature type="region of interest" description="Disordered" evidence="1">
    <location>
        <begin position="260"/>
        <end position="316"/>
    </location>
</feature>
<reference evidence="3" key="1">
    <citation type="journal article" date="2023" name="bioRxiv">
        <title>Improved chromosome-level genome assembly for marigold (Tagetes erecta).</title>
        <authorList>
            <person name="Jiang F."/>
            <person name="Yuan L."/>
            <person name="Wang S."/>
            <person name="Wang H."/>
            <person name="Xu D."/>
            <person name="Wang A."/>
            <person name="Fan W."/>
        </authorList>
    </citation>
    <scope>NUCLEOTIDE SEQUENCE</scope>
    <source>
        <strain evidence="3">WSJ</strain>
        <tissue evidence="3">Leaf</tissue>
    </source>
</reference>
<dbReference type="PROSITE" id="PS00028">
    <property type="entry name" value="ZINC_FINGER_C2H2_1"/>
    <property type="match status" value="1"/>
</dbReference>
<feature type="region of interest" description="Disordered" evidence="1">
    <location>
        <begin position="361"/>
        <end position="409"/>
    </location>
</feature>
<dbReference type="GO" id="GO:0003676">
    <property type="term" value="F:nucleic acid binding"/>
    <property type="evidence" value="ECO:0007669"/>
    <property type="project" value="InterPro"/>
</dbReference>
<name>A0AAD8KDG1_TARER</name>
<feature type="compositionally biased region" description="Polar residues" evidence="1">
    <location>
        <begin position="273"/>
        <end position="291"/>
    </location>
</feature>
<dbReference type="Pfam" id="PF12874">
    <property type="entry name" value="zf-met"/>
    <property type="match status" value="3"/>
</dbReference>